<feature type="region of interest" description="Disordered" evidence="3">
    <location>
        <begin position="361"/>
        <end position="390"/>
    </location>
</feature>
<dbReference type="Gene3D" id="2.120.10.30">
    <property type="entry name" value="TolB, C-terminal domain"/>
    <property type="match status" value="1"/>
</dbReference>
<evidence type="ECO:0000313" key="4">
    <source>
        <dbReference type="EMBL" id="CAB3754544.1"/>
    </source>
</evidence>
<accession>A0A6J5DM04</accession>
<dbReference type="RefSeq" id="WP_175110695.1">
    <property type="nucleotide sequence ID" value="NZ_CADIKF010000012.1"/>
</dbReference>
<name>A0A6J5DM04_9BURK</name>
<dbReference type="PROSITE" id="PS51125">
    <property type="entry name" value="NHL"/>
    <property type="match status" value="1"/>
</dbReference>
<organism evidence="4 5">
    <name type="scientific">Paraburkholderia solisilvae</name>
    <dbReference type="NCBI Taxonomy" id="624376"/>
    <lineage>
        <taxon>Bacteria</taxon>
        <taxon>Pseudomonadati</taxon>
        <taxon>Pseudomonadota</taxon>
        <taxon>Betaproteobacteria</taxon>
        <taxon>Burkholderiales</taxon>
        <taxon>Burkholderiaceae</taxon>
        <taxon>Paraburkholderia</taxon>
    </lineage>
</organism>
<evidence type="ECO:0000256" key="1">
    <source>
        <dbReference type="ARBA" id="ARBA00022737"/>
    </source>
</evidence>
<dbReference type="InterPro" id="IPR001258">
    <property type="entry name" value="NHL_repeat"/>
</dbReference>
<dbReference type="Proteomes" id="UP000494329">
    <property type="component" value="Unassembled WGS sequence"/>
</dbReference>
<dbReference type="Pfam" id="PF01436">
    <property type="entry name" value="NHL"/>
    <property type="match status" value="1"/>
</dbReference>
<protein>
    <recommendedName>
        <fullName evidence="6">TIGR03118 family protein</fullName>
    </recommendedName>
</protein>
<dbReference type="EMBL" id="CADIKF010000012">
    <property type="protein sequence ID" value="CAB3754544.1"/>
    <property type="molecule type" value="Genomic_DNA"/>
</dbReference>
<evidence type="ECO:0000256" key="3">
    <source>
        <dbReference type="SAM" id="MobiDB-lite"/>
    </source>
</evidence>
<dbReference type="InterPro" id="IPR017549">
    <property type="entry name" value="APMV_L690"/>
</dbReference>
<dbReference type="InterPro" id="IPR011042">
    <property type="entry name" value="6-blade_b-propeller_TolB-like"/>
</dbReference>
<dbReference type="AlphaFoldDB" id="A0A6J5DM04"/>
<proteinExistence type="predicted"/>
<dbReference type="PROSITE" id="PS51257">
    <property type="entry name" value="PROKAR_LIPOPROTEIN"/>
    <property type="match status" value="1"/>
</dbReference>
<feature type="repeat" description="NHL" evidence="2">
    <location>
        <begin position="55"/>
        <end position="90"/>
    </location>
</feature>
<evidence type="ECO:0000313" key="5">
    <source>
        <dbReference type="Proteomes" id="UP000494329"/>
    </source>
</evidence>
<dbReference type="SUPFAM" id="SSF63829">
    <property type="entry name" value="Calcium-dependent phosphotriesterase"/>
    <property type="match status" value="1"/>
</dbReference>
<sequence>MRSLLNTASVAVCGVAIAILVSCGGGSSSNNSNPPLQSSFTVTPLVSDGAVSAAHTDANLKNPWGVAFNPKGFVWVADNGANVATLYDGNGVPQSLIVKIPDGKNGSASPTGIVFNGTQSFTVTENGKSGVAAFIFTGEGGTITAWAPTVGPTNAFVMYDDGTGGAVYKGLALAANNGNNFLYATDFHNNKIDVFDTTFTKIAMPGGFMDPAIPAGFAPFGIQAIGSKLFVTYAMQDAARHDDVAGAGRGIVDVYDTAGNLQQHFATGGPLNAPWGIAQAPGNFGAMSGAILIGNFGDGTINAFNASSGQSMGPLNGPNGSPIVESGLWGIAFGNDLSNQPSTTLFFAAGPNDEANGLYGRIDLNTTSNSGTSTGSGSSTGTSGGTSIGM</sequence>
<reference evidence="4 5" key="1">
    <citation type="submission" date="2020-04" db="EMBL/GenBank/DDBJ databases">
        <authorList>
            <person name="De Canck E."/>
        </authorList>
    </citation>
    <scope>NUCLEOTIDE SEQUENCE [LARGE SCALE GENOMIC DNA]</scope>
    <source>
        <strain evidence="4 5">LMG 29739</strain>
    </source>
</reference>
<evidence type="ECO:0000256" key="2">
    <source>
        <dbReference type="PROSITE-ProRule" id="PRU00504"/>
    </source>
</evidence>
<evidence type="ECO:0008006" key="6">
    <source>
        <dbReference type="Google" id="ProtNLM"/>
    </source>
</evidence>
<dbReference type="NCBIfam" id="TIGR03118">
    <property type="entry name" value="PEPCTERM_chp_1"/>
    <property type="match status" value="1"/>
</dbReference>
<gene>
    <name evidence="4" type="ORF">LMG29739_01954</name>
</gene>
<keyword evidence="1" id="KW-0677">Repeat</keyword>
<feature type="compositionally biased region" description="Low complexity" evidence="3">
    <location>
        <begin position="365"/>
        <end position="381"/>
    </location>
</feature>
<keyword evidence="5" id="KW-1185">Reference proteome</keyword>